<name>A0ABQ4NRY7_9RHOB</name>
<keyword evidence="1" id="KW-0540">Nuclease</keyword>
<reference evidence="1 2" key="1">
    <citation type="submission" date="2021-05" db="EMBL/GenBank/DDBJ databases">
        <title>Bacteria Genome sequencing.</title>
        <authorList>
            <person name="Takabe Y."/>
            <person name="Nakajima Y."/>
            <person name="Suzuki S."/>
            <person name="Shiozaki T."/>
        </authorList>
    </citation>
    <scope>NUCLEOTIDE SEQUENCE [LARGE SCALE GENOMIC DNA]</scope>
    <source>
        <strain evidence="1 2">AI_62</strain>
    </source>
</reference>
<evidence type="ECO:0000313" key="1">
    <source>
        <dbReference type="EMBL" id="GIT97128.1"/>
    </source>
</evidence>
<keyword evidence="1" id="KW-0378">Hydrolase</keyword>
<keyword evidence="1" id="KW-0255">Endonuclease</keyword>
<comment type="caution">
    <text evidence="1">The sequence shown here is derived from an EMBL/GenBank/DDBJ whole genome shotgun (WGS) entry which is preliminary data.</text>
</comment>
<dbReference type="Proteomes" id="UP000786693">
    <property type="component" value="Unassembled WGS sequence"/>
</dbReference>
<dbReference type="Pfam" id="PF11171">
    <property type="entry name" value="DUF2958"/>
    <property type="match status" value="1"/>
</dbReference>
<accession>A0ABQ4NRY7</accession>
<evidence type="ECO:0000313" key="2">
    <source>
        <dbReference type="Proteomes" id="UP000786693"/>
    </source>
</evidence>
<keyword evidence="2" id="KW-1185">Reference proteome</keyword>
<dbReference type="EMBL" id="BPFH01000012">
    <property type="protein sequence ID" value="GIT97128.1"/>
    <property type="molecule type" value="Genomic_DNA"/>
</dbReference>
<proteinExistence type="predicted"/>
<gene>
    <name evidence="1" type="ORF">JANAI62_37510</name>
</gene>
<sequence length="114" mass="12564">MSLLTEGQRTKLIANFRANQQGLETLDPCPVVKIITPDANATWLLTEFDPCTELFFGLCDLGFGFPELGYVALADLETCRGALGLPVERDRWFKVTKPLSAYANEAARTGRIIA</sequence>
<dbReference type="InterPro" id="IPR021341">
    <property type="entry name" value="DUF2958"/>
</dbReference>
<dbReference type="GO" id="GO:0004519">
    <property type="term" value="F:endonuclease activity"/>
    <property type="evidence" value="ECO:0007669"/>
    <property type="project" value="UniProtKB-KW"/>
</dbReference>
<dbReference type="RefSeq" id="WP_220750605.1">
    <property type="nucleotide sequence ID" value="NZ_BPFH01000012.1"/>
</dbReference>
<protein>
    <submittedName>
        <fullName evidence="1">Single-stranded DNA endonuclease</fullName>
    </submittedName>
</protein>
<organism evidence="1 2">
    <name type="scientific">Jannaschia pagri</name>
    <dbReference type="NCBI Taxonomy" id="2829797"/>
    <lineage>
        <taxon>Bacteria</taxon>
        <taxon>Pseudomonadati</taxon>
        <taxon>Pseudomonadota</taxon>
        <taxon>Alphaproteobacteria</taxon>
        <taxon>Rhodobacterales</taxon>
        <taxon>Roseobacteraceae</taxon>
        <taxon>Jannaschia</taxon>
    </lineage>
</organism>